<feature type="compositionally biased region" description="Pro residues" evidence="3">
    <location>
        <begin position="19"/>
        <end position="30"/>
    </location>
</feature>
<dbReference type="EMBL" id="JAXOJX010000009">
    <property type="protein sequence ID" value="MDZ5456456.1"/>
    <property type="molecule type" value="Genomic_DNA"/>
</dbReference>
<proteinExistence type="inferred from homology"/>
<dbReference type="InterPro" id="IPR003423">
    <property type="entry name" value="OMP_efflux"/>
</dbReference>
<comment type="caution">
    <text evidence="4">The sequence shown here is derived from an EMBL/GenBank/DDBJ whole genome shotgun (WGS) entry which is preliminary data.</text>
</comment>
<feature type="region of interest" description="Disordered" evidence="3">
    <location>
        <begin position="18"/>
        <end position="39"/>
    </location>
</feature>
<keyword evidence="2" id="KW-0732">Signal</keyword>
<keyword evidence="2" id="KW-0472">Membrane</keyword>
<keyword evidence="2" id="KW-0564">Palmitate</keyword>
<sequence length="486" mass="51013">MRPAFPLCLALLAGCASTTPPPPPPAPPSWQAPRPHEGEPQALARWWDRFDDPQLAALVARAQADNPTLAQAVARIAQARAQLTVAGAALSPTLDGNLAASRTSNNFPPPTLTYTAVTSRVDAAWELDLFGGRRAGIAAAQAQADAAAAQWHDARVSLAAEVALNYLSLRACEAQVALDAQNVAAAGQIADLTRRKVEVGFESPANGALAQATLSDTRARAQAQQAECEVVVKALVALTGLEEPALRAQLAARAAQLPQPAGFSIAALPAQVLAQRPDLAAAEQQLRAAAASVDVAQAQRWPKLLLTGAITLGAVRIGGVQDSGANWALGPALTLPLLDGGRRRAEVDAARARLDEALAAWQQRSRAAVREVEEALVRLDAAARREEDARLAAENWQRFVEATQARWELGNASLIELQDARRQRIAAEAALLAVRRERVAAWVQLYKASGGGWDGSLAVGEEAGASRNLAATAAATTAPESNLSKP</sequence>
<dbReference type="PANTHER" id="PTHR30203">
    <property type="entry name" value="OUTER MEMBRANE CATION EFFLUX PROTEIN"/>
    <property type="match status" value="1"/>
</dbReference>
<organism evidence="4 5">
    <name type="scientific">Azohydromonas lata</name>
    <dbReference type="NCBI Taxonomy" id="45677"/>
    <lineage>
        <taxon>Bacteria</taxon>
        <taxon>Pseudomonadati</taxon>
        <taxon>Pseudomonadota</taxon>
        <taxon>Betaproteobacteria</taxon>
        <taxon>Burkholderiales</taxon>
        <taxon>Sphaerotilaceae</taxon>
        <taxon>Azohydromonas</taxon>
    </lineage>
</organism>
<dbReference type="Gene3D" id="2.20.200.10">
    <property type="entry name" value="Outer membrane efflux proteins (OEP)"/>
    <property type="match status" value="1"/>
</dbReference>
<gene>
    <name evidence="4" type="ORF">SM757_07700</name>
</gene>
<dbReference type="Gene3D" id="1.20.1600.10">
    <property type="entry name" value="Outer membrane efflux proteins (OEP)"/>
    <property type="match status" value="1"/>
</dbReference>
<dbReference type="NCBIfam" id="TIGR01845">
    <property type="entry name" value="outer_NodT"/>
    <property type="match status" value="1"/>
</dbReference>
<evidence type="ECO:0000256" key="1">
    <source>
        <dbReference type="ARBA" id="ARBA00007613"/>
    </source>
</evidence>
<keyword evidence="2" id="KW-1134">Transmembrane beta strand</keyword>
<feature type="signal peptide" evidence="2">
    <location>
        <begin position="1"/>
        <end position="18"/>
    </location>
</feature>
<protein>
    <submittedName>
        <fullName evidence="4">Efflux transporter outer membrane subunit</fullName>
    </submittedName>
</protein>
<dbReference type="PROSITE" id="PS51257">
    <property type="entry name" value="PROKAR_LIPOPROTEIN"/>
    <property type="match status" value="1"/>
</dbReference>
<keyword evidence="2" id="KW-0812">Transmembrane</keyword>
<accession>A0ABU5ID25</accession>
<dbReference type="InterPro" id="IPR010131">
    <property type="entry name" value="MdtP/NodT-like"/>
</dbReference>
<evidence type="ECO:0000313" key="5">
    <source>
        <dbReference type="Proteomes" id="UP001293718"/>
    </source>
</evidence>
<dbReference type="SUPFAM" id="SSF56954">
    <property type="entry name" value="Outer membrane efflux proteins (OEP)"/>
    <property type="match status" value="1"/>
</dbReference>
<evidence type="ECO:0000256" key="3">
    <source>
        <dbReference type="SAM" id="MobiDB-lite"/>
    </source>
</evidence>
<reference evidence="4 5" key="1">
    <citation type="submission" date="2023-11" db="EMBL/GenBank/DDBJ databases">
        <title>Draft genome of Azohydromonas lata strain H1 (DSM1123), a polyhydroxyalkanoate producer.</title>
        <authorList>
            <person name="Traversa D."/>
            <person name="D'Addabbo P."/>
            <person name="Pazzani C."/>
            <person name="Manzari C."/>
            <person name="Chiara M."/>
            <person name="Scrascia M."/>
        </authorList>
    </citation>
    <scope>NUCLEOTIDE SEQUENCE [LARGE SCALE GENOMIC DNA]</scope>
    <source>
        <strain evidence="4 5">H1</strain>
    </source>
</reference>
<comment type="subcellular location">
    <subcellularLocation>
        <location evidence="2">Cell membrane</location>
        <topology evidence="2">Lipid-anchor</topology>
    </subcellularLocation>
</comment>
<evidence type="ECO:0000313" key="4">
    <source>
        <dbReference type="EMBL" id="MDZ5456456.1"/>
    </source>
</evidence>
<dbReference type="Proteomes" id="UP001293718">
    <property type="component" value="Unassembled WGS sequence"/>
</dbReference>
<dbReference type="RefSeq" id="WP_322465092.1">
    <property type="nucleotide sequence ID" value="NZ_JAXOJX010000009.1"/>
</dbReference>
<dbReference type="Pfam" id="PF02321">
    <property type="entry name" value="OEP"/>
    <property type="match status" value="2"/>
</dbReference>
<evidence type="ECO:0000256" key="2">
    <source>
        <dbReference type="RuleBase" id="RU362097"/>
    </source>
</evidence>
<feature type="chain" id="PRO_5044999790" evidence="2">
    <location>
        <begin position="19"/>
        <end position="486"/>
    </location>
</feature>
<name>A0ABU5ID25_9BURK</name>
<comment type="similarity">
    <text evidence="1 2">Belongs to the outer membrane factor (OMF) (TC 1.B.17) family.</text>
</comment>
<keyword evidence="5" id="KW-1185">Reference proteome</keyword>
<dbReference type="PANTHER" id="PTHR30203:SF29">
    <property type="entry name" value="PROTEIN CYAE"/>
    <property type="match status" value="1"/>
</dbReference>
<keyword evidence="2" id="KW-0449">Lipoprotein</keyword>